<keyword evidence="12" id="KW-1185">Reference proteome</keyword>
<feature type="transmembrane region" description="Helical" evidence="9">
    <location>
        <begin position="122"/>
        <end position="142"/>
    </location>
</feature>
<keyword evidence="8 9" id="KW-0472">Membrane</keyword>
<organism evidence="11 12">
    <name type="scientific">Kineosporia mesophila</name>
    <dbReference type="NCBI Taxonomy" id="566012"/>
    <lineage>
        <taxon>Bacteria</taxon>
        <taxon>Bacillati</taxon>
        <taxon>Actinomycetota</taxon>
        <taxon>Actinomycetes</taxon>
        <taxon>Kineosporiales</taxon>
        <taxon>Kineosporiaceae</taxon>
        <taxon>Kineosporia</taxon>
    </lineage>
</organism>
<dbReference type="EMBL" id="BAAAZO010000006">
    <property type="protein sequence ID" value="GAA3615842.1"/>
    <property type="molecule type" value="Genomic_DNA"/>
</dbReference>
<keyword evidence="6" id="KW-0029">Amino-acid transport</keyword>
<dbReference type="RefSeq" id="WP_231482871.1">
    <property type="nucleotide sequence ID" value="NZ_BAAAZO010000006.1"/>
</dbReference>
<gene>
    <name evidence="11" type="ORF">GCM10022223_35170</name>
</gene>
<evidence type="ECO:0000259" key="10">
    <source>
        <dbReference type="PROSITE" id="PS50928"/>
    </source>
</evidence>
<dbReference type="Gene3D" id="1.10.3720.10">
    <property type="entry name" value="MetI-like"/>
    <property type="match status" value="1"/>
</dbReference>
<keyword evidence="3 9" id="KW-0813">Transport</keyword>
<dbReference type="CDD" id="cd06261">
    <property type="entry name" value="TM_PBP2"/>
    <property type="match status" value="1"/>
</dbReference>
<dbReference type="NCBIfam" id="TIGR01726">
    <property type="entry name" value="HEQRo_perm_3TM"/>
    <property type="match status" value="1"/>
</dbReference>
<dbReference type="PROSITE" id="PS50928">
    <property type="entry name" value="ABC_TM1"/>
    <property type="match status" value="1"/>
</dbReference>
<feature type="transmembrane region" description="Helical" evidence="9">
    <location>
        <begin position="73"/>
        <end position="101"/>
    </location>
</feature>
<keyword evidence="5 9" id="KW-0812">Transmembrane</keyword>
<dbReference type="SUPFAM" id="SSF161098">
    <property type="entry name" value="MetI-like"/>
    <property type="match status" value="1"/>
</dbReference>
<dbReference type="InterPro" id="IPR010065">
    <property type="entry name" value="AA_ABC_transptr_permease_3TM"/>
</dbReference>
<comment type="subcellular location">
    <subcellularLocation>
        <location evidence="1 9">Cell membrane</location>
        <topology evidence="1 9">Multi-pass membrane protein</topology>
    </subcellularLocation>
</comment>
<feature type="transmembrane region" description="Helical" evidence="9">
    <location>
        <begin position="29"/>
        <end position="53"/>
    </location>
</feature>
<evidence type="ECO:0000256" key="9">
    <source>
        <dbReference type="RuleBase" id="RU363032"/>
    </source>
</evidence>
<dbReference type="Pfam" id="PF00528">
    <property type="entry name" value="BPD_transp_1"/>
    <property type="match status" value="1"/>
</dbReference>
<dbReference type="InterPro" id="IPR043429">
    <property type="entry name" value="ArtM/GltK/GlnP/TcyL/YhdX-like"/>
</dbReference>
<accession>A0ABP6ZQ95</accession>
<evidence type="ECO:0000256" key="3">
    <source>
        <dbReference type="ARBA" id="ARBA00022448"/>
    </source>
</evidence>
<evidence type="ECO:0000256" key="2">
    <source>
        <dbReference type="ARBA" id="ARBA00010072"/>
    </source>
</evidence>
<sequence length="287" mass="30533">MSSAEDTWSPSALQRERDAYRKRQGLRSLLIAGLSTLVVGGALITAVVSAPGWERTRTTFFNWDKAVESFPAVLAGFWINVQVFAVSALCVLIVGMALAVLKTLRGPVFWPLRALATVYVDVFRGLPLILVLLLVGFGVPALNLTGVPTDPIVLGCVALVLTYSAYVAEVFRAGIESVHPSQRAAARSLGLSGPQSLRYVVLPQAVRRVVPPLLNDLASLTKDSGLISVLGAAIDAVRAAQIETATSFNFTPYVVAGALFLVLTIPLTRLTDRAARRYGAVPGGGHL</sequence>
<protein>
    <submittedName>
        <fullName evidence="11">Amino acid ABC transporter permease</fullName>
    </submittedName>
</protein>
<reference evidence="12" key="1">
    <citation type="journal article" date="2019" name="Int. J. Syst. Evol. Microbiol.">
        <title>The Global Catalogue of Microorganisms (GCM) 10K type strain sequencing project: providing services to taxonomists for standard genome sequencing and annotation.</title>
        <authorList>
            <consortium name="The Broad Institute Genomics Platform"/>
            <consortium name="The Broad Institute Genome Sequencing Center for Infectious Disease"/>
            <person name="Wu L."/>
            <person name="Ma J."/>
        </authorList>
    </citation>
    <scope>NUCLEOTIDE SEQUENCE [LARGE SCALE GENOMIC DNA]</scope>
    <source>
        <strain evidence="12">JCM 16902</strain>
    </source>
</reference>
<evidence type="ECO:0000313" key="12">
    <source>
        <dbReference type="Proteomes" id="UP001501074"/>
    </source>
</evidence>
<evidence type="ECO:0000256" key="6">
    <source>
        <dbReference type="ARBA" id="ARBA00022970"/>
    </source>
</evidence>
<feature type="transmembrane region" description="Helical" evidence="9">
    <location>
        <begin position="250"/>
        <end position="268"/>
    </location>
</feature>
<proteinExistence type="inferred from homology"/>
<evidence type="ECO:0000256" key="1">
    <source>
        <dbReference type="ARBA" id="ARBA00004651"/>
    </source>
</evidence>
<dbReference type="InterPro" id="IPR035906">
    <property type="entry name" value="MetI-like_sf"/>
</dbReference>
<dbReference type="InterPro" id="IPR000515">
    <property type="entry name" value="MetI-like"/>
</dbReference>
<evidence type="ECO:0000256" key="7">
    <source>
        <dbReference type="ARBA" id="ARBA00022989"/>
    </source>
</evidence>
<evidence type="ECO:0000256" key="8">
    <source>
        <dbReference type="ARBA" id="ARBA00023136"/>
    </source>
</evidence>
<name>A0ABP6ZQ95_9ACTN</name>
<evidence type="ECO:0000256" key="5">
    <source>
        <dbReference type="ARBA" id="ARBA00022692"/>
    </source>
</evidence>
<keyword evidence="4" id="KW-1003">Cell membrane</keyword>
<dbReference type="PANTHER" id="PTHR30614:SF20">
    <property type="entry name" value="GLUTAMINE TRANSPORT SYSTEM PERMEASE PROTEIN GLNP"/>
    <property type="match status" value="1"/>
</dbReference>
<dbReference type="PANTHER" id="PTHR30614">
    <property type="entry name" value="MEMBRANE COMPONENT OF AMINO ACID ABC TRANSPORTER"/>
    <property type="match status" value="1"/>
</dbReference>
<feature type="domain" description="ABC transmembrane type-1" evidence="10">
    <location>
        <begin position="77"/>
        <end position="271"/>
    </location>
</feature>
<evidence type="ECO:0000313" key="11">
    <source>
        <dbReference type="EMBL" id="GAA3615842.1"/>
    </source>
</evidence>
<comment type="caution">
    <text evidence="11">The sequence shown here is derived from an EMBL/GenBank/DDBJ whole genome shotgun (WGS) entry which is preliminary data.</text>
</comment>
<evidence type="ECO:0000256" key="4">
    <source>
        <dbReference type="ARBA" id="ARBA00022475"/>
    </source>
</evidence>
<keyword evidence="7 9" id="KW-1133">Transmembrane helix</keyword>
<dbReference type="Proteomes" id="UP001501074">
    <property type="component" value="Unassembled WGS sequence"/>
</dbReference>
<comment type="similarity">
    <text evidence="2">Belongs to the binding-protein-dependent transport system permease family. HisMQ subfamily.</text>
</comment>